<protein>
    <submittedName>
        <fullName evidence="1">Uncharacterized protein</fullName>
    </submittedName>
</protein>
<reference evidence="1 2" key="1">
    <citation type="journal article" date="2022" name="Genome Biol. Evol.">
        <title>The Spruce Budworm Genome: Reconstructing the Evolutionary History of Antifreeze Proteins.</title>
        <authorList>
            <person name="Beliveau C."/>
            <person name="Gagne P."/>
            <person name="Picq S."/>
            <person name="Vernygora O."/>
            <person name="Keeling C.I."/>
            <person name="Pinkney K."/>
            <person name="Doucet D."/>
            <person name="Wen F."/>
            <person name="Johnston J.S."/>
            <person name="Maaroufi H."/>
            <person name="Boyle B."/>
            <person name="Laroche J."/>
            <person name="Dewar K."/>
            <person name="Juretic N."/>
            <person name="Blackburn G."/>
            <person name="Nisole A."/>
            <person name="Brunet B."/>
            <person name="Brandao M."/>
            <person name="Lumley L."/>
            <person name="Duan J."/>
            <person name="Quan G."/>
            <person name="Lucarotti C.J."/>
            <person name="Roe A.D."/>
            <person name="Sperling F.A.H."/>
            <person name="Levesque R.C."/>
            <person name="Cusson M."/>
        </authorList>
    </citation>
    <scope>NUCLEOTIDE SEQUENCE [LARGE SCALE GENOMIC DNA]</scope>
    <source>
        <strain evidence="1">Glfc:IPQL:Cfum</strain>
    </source>
</reference>
<dbReference type="EMBL" id="CM046111">
    <property type="protein sequence ID" value="KAI8424979.1"/>
    <property type="molecule type" value="Genomic_DNA"/>
</dbReference>
<proteinExistence type="predicted"/>
<evidence type="ECO:0000313" key="2">
    <source>
        <dbReference type="Proteomes" id="UP001064048"/>
    </source>
</evidence>
<dbReference type="Proteomes" id="UP001064048">
    <property type="component" value="Chromosome 11"/>
</dbReference>
<sequence length="686" mass="77661">MPPRRKRAGRPPGSTKKISDVKNECTFCGGSFRTKTFLVKHLRVCPEKNSVKLQDVSAKKAAFSCRECNKKFRFKQSYTTHVEMQHSKLPGAVSCDQCPVRCPDKKSLIQHIADVHEREIFKCEHCQKEFVRRAHVLRHIAQKGCDGANVSMFPCEICDATFTRKDNLIVHLRLQHINPNHFQCKHCSYHTGNFSKLIIHTQKFHSAKSQAHAQLWQSIWKYMATRNMNVMCLIIHEREHMGLDKLHCPYETCPFAKKEFSNENSLTNHVKTFECAVCKKKFHNDINMRRHVSTHTLDRPRRCMYCVTARAYVRGEQLVKHTENNTLMSEEDLAESLRRLLTQLIDLEKLECFGWPDESIDVCGARAADRERWTRVQRLRENTKQLFLYVIEDANIARMLDTHTIDQIIQHILQQGKDDYQTEADRSAERCIIDSLSRQYPKARIIGEEDSSPNENEVSPEWIVLDADKEVLGLECPASLKGVKEEDIVVWVDPLDGTSEYTQGFLEHVTVLIGISVNDKPVGGVIHQPYFKNQAGSEVKMGRTIWGLSEAGVGGFTPAPPPESIIITTTRSHSNPVVEKALQVMNAAQILRVGGAGYKVLQLLEGKASVYVFASPGCKKWDTCAPEAVLSAAGGKLTDILGNFYKYGANEPKPNKTGVLAAVNDELHSYALNRIPQDLKDALANK</sequence>
<gene>
    <name evidence="1" type="ORF">MSG28_006881</name>
</gene>
<evidence type="ECO:0000313" key="1">
    <source>
        <dbReference type="EMBL" id="KAI8424979.1"/>
    </source>
</evidence>
<comment type="caution">
    <text evidence="1">The sequence shown here is derived from an EMBL/GenBank/DDBJ whole genome shotgun (WGS) entry which is preliminary data.</text>
</comment>
<organism evidence="1 2">
    <name type="scientific">Choristoneura fumiferana</name>
    <name type="common">Spruce budworm moth</name>
    <name type="synonym">Archips fumiferana</name>
    <dbReference type="NCBI Taxonomy" id="7141"/>
    <lineage>
        <taxon>Eukaryota</taxon>
        <taxon>Metazoa</taxon>
        <taxon>Ecdysozoa</taxon>
        <taxon>Arthropoda</taxon>
        <taxon>Hexapoda</taxon>
        <taxon>Insecta</taxon>
        <taxon>Pterygota</taxon>
        <taxon>Neoptera</taxon>
        <taxon>Endopterygota</taxon>
        <taxon>Lepidoptera</taxon>
        <taxon>Glossata</taxon>
        <taxon>Ditrysia</taxon>
        <taxon>Tortricoidea</taxon>
        <taxon>Tortricidae</taxon>
        <taxon>Tortricinae</taxon>
        <taxon>Choristoneura</taxon>
    </lineage>
</organism>
<accession>A0ACC0JLM0</accession>
<keyword evidence="2" id="KW-1185">Reference proteome</keyword>
<name>A0ACC0JLM0_CHOFU</name>